<proteinExistence type="predicted"/>
<evidence type="ECO:0000256" key="1">
    <source>
        <dbReference type="ARBA" id="ARBA00022555"/>
    </source>
</evidence>
<dbReference type="Pfam" id="PF01588">
    <property type="entry name" value="tRNA_bind"/>
    <property type="match status" value="1"/>
</dbReference>
<feature type="region of interest" description="Disordered" evidence="4">
    <location>
        <begin position="194"/>
        <end position="218"/>
    </location>
</feature>
<dbReference type="InterPro" id="IPR053836">
    <property type="entry name" value="Arc1-like_N"/>
</dbReference>
<feature type="compositionally biased region" description="Basic and acidic residues" evidence="4">
    <location>
        <begin position="263"/>
        <end position="272"/>
    </location>
</feature>
<accession>A0A3N4M2W3</accession>
<protein>
    <submittedName>
        <fullName evidence="6">Nucleic acid-binding protein</fullName>
    </submittedName>
</protein>
<dbReference type="OrthoDB" id="19141at2759"/>
<dbReference type="PANTHER" id="PTHR11586">
    <property type="entry name" value="TRNA-AMINOACYLATION COFACTOR ARC1 FAMILY MEMBER"/>
    <property type="match status" value="1"/>
</dbReference>
<evidence type="ECO:0000313" key="7">
    <source>
        <dbReference type="Proteomes" id="UP000267821"/>
    </source>
</evidence>
<dbReference type="EMBL" id="ML121527">
    <property type="protein sequence ID" value="RPB29357.1"/>
    <property type="molecule type" value="Genomic_DNA"/>
</dbReference>
<keyword evidence="7" id="KW-1185">Reference proteome</keyword>
<dbReference type="SUPFAM" id="SSF47616">
    <property type="entry name" value="GST C-terminal domain-like"/>
    <property type="match status" value="1"/>
</dbReference>
<feature type="compositionally biased region" description="Basic and acidic residues" evidence="4">
    <location>
        <begin position="194"/>
        <end position="203"/>
    </location>
</feature>
<dbReference type="PANTHER" id="PTHR11586:SF33">
    <property type="entry name" value="AMINOACYL TRNA SYNTHASE COMPLEX-INTERACTING MULTIFUNCTIONAL PROTEIN 1"/>
    <property type="match status" value="1"/>
</dbReference>
<name>A0A3N4M2W3_9PEZI</name>
<feature type="compositionally biased region" description="Low complexity" evidence="4">
    <location>
        <begin position="244"/>
        <end position="253"/>
    </location>
</feature>
<evidence type="ECO:0000256" key="3">
    <source>
        <dbReference type="PROSITE-ProRule" id="PRU00209"/>
    </source>
</evidence>
<organism evidence="6 7">
    <name type="scientific">Terfezia boudieri ATCC MYA-4762</name>
    <dbReference type="NCBI Taxonomy" id="1051890"/>
    <lineage>
        <taxon>Eukaryota</taxon>
        <taxon>Fungi</taxon>
        <taxon>Dikarya</taxon>
        <taxon>Ascomycota</taxon>
        <taxon>Pezizomycotina</taxon>
        <taxon>Pezizomycetes</taxon>
        <taxon>Pezizales</taxon>
        <taxon>Pezizaceae</taxon>
        <taxon>Terfezia</taxon>
    </lineage>
</organism>
<dbReference type="InterPro" id="IPR002547">
    <property type="entry name" value="tRNA-bd_dom"/>
</dbReference>
<dbReference type="Gene3D" id="1.20.1050.130">
    <property type="match status" value="1"/>
</dbReference>
<dbReference type="AlphaFoldDB" id="A0A3N4M2W3"/>
<dbReference type="InParanoid" id="A0A3N4M2W3"/>
<evidence type="ECO:0000259" key="5">
    <source>
        <dbReference type="PROSITE" id="PS50886"/>
    </source>
</evidence>
<dbReference type="GO" id="GO:0017102">
    <property type="term" value="C:methionyl glutamyl tRNA synthetase complex"/>
    <property type="evidence" value="ECO:0007669"/>
    <property type="project" value="TreeGrafter"/>
</dbReference>
<feature type="non-terminal residue" evidence="6">
    <location>
        <position position="488"/>
    </location>
</feature>
<dbReference type="InterPro" id="IPR012340">
    <property type="entry name" value="NA-bd_OB-fold"/>
</dbReference>
<dbReference type="Pfam" id="PF21972">
    <property type="entry name" value="Arc1p_N_like"/>
    <property type="match status" value="1"/>
</dbReference>
<sequence length="488" mass="52952">MAVESASLTLSSQDALLKLITESFPNLSLTITESEEAKASSIKLPTDEVVSGTNTITHYLAGQLFPDLEYSEIEKAEIGQWLTLSALNQDTPTEKYLKELNGHLKTRTTILGERPSVADLAVYVRIREHVKRWSSEERTGGLDGGWRYIIRWVDFVQNAPEVFGVRVGEKEKVKVNLEEVVKVLKIEEPVKEKKAEGAVEEGKKGKKEKKGGKGEEMKEVANDVVEKVEKGVGKAAEKVKEAAETVAGAPAEGGTKDKKAKKEKAPKAPSTKKEEFILTPSLVDLRVGQILRCVPHPNADSLYMSTVACGDLPTATSYINPYPDPASPSTPPTRTVLSGLRGKIPIEEMQGRKVILVCNLKPANMRGIKSCAMVLAASPRIAEGGDPHAGVVELVEPPVDAQVGERVFFEGYAEGKPQEMLNSKQKVMEMIQPGFFTTEDLEVAFDGEVVFTGAEGEVADSKLSKGKGRLVTERGGVCKVKTLKGALV</sequence>
<dbReference type="InterPro" id="IPR051270">
    <property type="entry name" value="Tyrosine-tRNA_ligase_regulator"/>
</dbReference>
<feature type="region of interest" description="Disordered" evidence="4">
    <location>
        <begin position="241"/>
        <end position="272"/>
    </location>
</feature>
<evidence type="ECO:0000256" key="4">
    <source>
        <dbReference type="SAM" id="MobiDB-lite"/>
    </source>
</evidence>
<keyword evidence="2 3" id="KW-0694">RNA-binding</keyword>
<dbReference type="GO" id="GO:0000049">
    <property type="term" value="F:tRNA binding"/>
    <property type="evidence" value="ECO:0007669"/>
    <property type="project" value="UniProtKB-UniRule"/>
</dbReference>
<dbReference type="Proteomes" id="UP000267821">
    <property type="component" value="Unassembled WGS sequence"/>
</dbReference>
<keyword evidence="1 3" id="KW-0820">tRNA-binding</keyword>
<reference evidence="6 7" key="1">
    <citation type="journal article" date="2018" name="Nat. Ecol. Evol.">
        <title>Pezizomycetes genomes reveal the molecular basis of ectomycorrhizal truffle lifestyle.</title>
        <authorList>
            <person name="Murat C."/>
            <person name="Payen T."/>
            <person name="Noel B."/>
            <person name="Kuo A."/>
            <person name="Morin E."/>
            <person name="Chen J."/>
            <person name="Kohler A."/>
            <person name="Krizsan K."/>
            <person name="Balestrini R."/>
            <person name="Da Silva C."/>
            <person name="Montanini B."/>
            <person name="Hainaut M."/>
            <person name="Levati E."/>
            <person name="Barry K.W."/>
            <person name="Belfiori B."/>
            <person name="Cichocki N."/>
            <person name="Clum A."/>
            <person name="Dockter R.B."/>
            <person name="Fauchery L."/>
            <person name="Guy J."/>
            <person name="Iotti M."/>
            <person name="Le Tacon F."/>
            <person name="Lindquist E.A."/>
            <person name="Lipzen A."/>
            <person name="Malagnac F."/>
            <person name="Mello A."/>
            <person name="Molinier V."/>
            <person name="Miyauchi S."/>
            <person name="Poulain J."/>
            <person name="Riccioni C."/>
            <person name="Rubini A."/>
            <person name="Sitrit Y."/>
            <person name="Splivallo R."/>
            <person name="Traeger S."/>
            <person name="Wang M."/>
            <person name="Zifcakova L."/>
            <person name="Wipf D."/>
            <person name="Zambonelli A."/>
            <person name="Paolocci F."/>
            <person name="Nowrousian M."/>
            <person name="Ottonello S."/>
            <person name="Baldrian P."/>
            <person name="Spatafora J.W."/>
            <person name="Henrissat B."/>
            <person name="Nagy L.G."/>
            <person name="Aury J.M."/>
            <person name="Wincker P."/>
            <person name="Grigoriev I.V."/>
            <person name="Bonfante P."/>
            <person name="Martin F.M."/>
        </authorList>
    </citation>
    <scope>NUCLEOTIDE SEQUENCE [LARGE SCALE GENOMIC DNA]</scope>
    <source>
        <strain evidence="6 7">ATCC MYA-4762</strain>
    </source>
</reference>
<dbReference type="STRING" id="1051890.A0A3N4M2W3"/>
<dbReference type="PROSITE" id="PS50886">
    <property type="entry name" value="TRBD"/>
    <property type="match status" value="1"/>
</dbReference>
<evidence type="ECO:0000313" key="6">
    <source>
        <dbReference type="EMBL" id="RPB29357.1"/>
    </source>
</evidence>
<feature type="domain" description="TRNA-binding" evidence="5">
    <location>
        <begin position="279"/>
        <end position="408"/>
    </location>
</feature>
<dbReference type="Gene3D" id="2.40.50.140">
    <property type="entry name" value="Nucleic acid-binding proteins"/>
    <property type="match status" value="1"/>
</dbReference>
<evidence type="ECO:0000256" key="2">
    <source>
        <dbReference type="ARBA" id="ARBA00022884"/>
    </source>
</evidence>
<dbReference type="SUPFAM" id="SSF50249">
    <property type="entry name" value="Nucleic acid-binding proteins"/>
    <property type="match status" value="1"/>
</dbReference>
<dbReference type="CDD" id="cd10304">
    <property type="entry name" value="GST_C_Arc1p_N_like"/>
    <property type="match status" value="1"/>
</dbReference>
<dbReference type="InterPro" id="IPR036282">
    <property type="entry name" value="Glutathione-S-Trfase_C_sf"/>
</dbReference>
<dbReference type="FunCoup" id="A0A3N4M2W3">
    <property type="interactions" value="309"/>
</dbReference>
<gene>
    <name evidence="6" type="ORF">L211DRAFT_832049</name>
</gene>